<dbReference type="RefSeq" id="WP_092351212.1">
    <property type="nucleotide sequence ID" value="NZ_CAMJBU010000208.1"/>
</dbReference>
<dbReference type="Proteomes" id="UP000198558">
    <property type="component" value="Unassembled WGS sequence"/>
</dbReference>
<dbReference type="SMART" id="SM01130">
    <property type="entry name" value="DHDPS"/>
    <property type="match status" value="1"/>
</dbReference>
<dbReference type="AlphaFoldDB" id="A0A1I0B8G0"/>
<dbReference type="GeneID" id="78287060"/>
<organism evidence="2 3">
    <name type="scientific">Thomasclavelia cocleata</name>
    <dbReference type="NCBI Taxonomy" id="69824"/>
    <lineage>
        <taxon>Bacteria</taxon>
        <taxon>Bacillati</taxon>
        <taxon>Bacillota</taxon>
        <taxon>Erysipelotrichia</taxon>
        <taxon>Erysipelotrichales</taxon>
        <taxon>Coprobacillaceae</taxon>
        <taxon>Thomasclavelia</taxon>
    </lineage>
</organism>
<keyword evidence="3" id="KW-1185">Reference proteome</keyword>
<evidence type="ECO:0000256" key="1">
    <source>
        <dbReference type="ARBA" id="ARBA00023239"/>
    </source>
</evidence>
<dbReference type="SUPFAM" id="SSF51569">
    <property type="entry name" value="Aldolase"/>
    <property type="match status" value="1"/>
</dbReference>
<gene>
    <name evidence="2" type="ORF">SAMN04489758_10112</name>
</gene>
<reference evidence="3" key="1">
    <citation type="submission" date="2016-10" db="EMBL/GenBank/DDBJ databases">
        <authorList>
            <person name="Varghese N."/>
            <person name="Submissions S."/>
        </authorList>
    </citation>
    <scope>NUCLEOTIDE SEQUENCE [LARGE SCALE GENOMIC DNA]</scope>
    <source>
        <strain evidence="3">DSM 1551</strain>
    </source>
</reference>
<dbReference type="GO" id="GO:0016829">
    <property type="term" value="F:lyase activity"/>
    <property type="evidence" value="ECO:0007669"/>
    <property type="project" value="UniProtKB-KW"/>
</dbReference>
<evidence type="ECO:0000313" key="3">
    <source>
        <dbReference type="Proteomes" id="UP000198558"/>
    </source>
</evidence>
<proteinExistence type="predicted"/>
<sequence>MKIFTNLITPFKEDGIIDYQAVDVLIKRLAFQKNHCFIIGSFTGEGMLLNPIELKHLIKYICYHYDLEIYVYILQESTKKAIEQINELNDIKGLTGYIVKVPSMARYSNTSIYKHIDLISVITDKKIIIDFYHRNILENEDVKILLQKHTNICGLITEQDFDSSIITKKYIHDKNVLKIHHSYDGIISDLSNIDYQSVSLLNDSEVNSDYFNLLVKYFYRDNISSSLKYILSKKGYINYRLRLPLVKIDDKLEKQLNKLMEKY</sequence>
<evidence type="ECO:0000313" key="2">
    <source>
        <dbReference type="EMBL" id="SET03064.1"/>
    </source>
</evidence>
<name>A0A1I0B8G0_9FIRM</name>
<dbReference type="InterPro" id="IPR013785">
    <property type="entry name" value="Aldolase_TIM"/>
</dbReference>
<dbReference type="Pfam" id="PF00701">
    <property type="entry name" value="DHDPS"/>
    <property type="match status" value="1"/>
</dbReference>
<dbReference type="EMBL" id="FOIN01000001">
    <property type="protein sequence ID" value="SET03064.1"/>
    <property type="molecule type" value="Genomic_DNA"/>
</dbReference>
<dbReference type="InterPro" id="IPR002220">
    <property type="entry name" value="DapA-like"/>
</dbReference>
<accession>A0A1I0B8G0</accession>
<protein>
    <submittedName>
        <fullName evidence="2">Dihydrodipicolinate synthase/N-acetylneuraminate lyase</fullName>
    </submittedName>
</protein>
<keyword evidence="1 2" id="KW-0456">Lyase</keyword>
<dbReference type="Gene3D" id="3.20.20.70">
    <property type="entry name" value="Aldolase class I"/>
    <property type="match status" value="1"/>
</dbReference>
<dbReference type="OrthoDB" id="9782828at2"/>